<evidence type="ECO:0000313" key="4">
    <source>
        <dbReference type="Proteomes" id="UP001146120"/>
    </source>
</evidence>
<accession>A0AAV2YSY6</accession>
<dbReference type="Proteomes" id="UP001146120">
    <property type="component" value="Unassembled WGS sequence"/>
</dbReference>
<protein>
    <submittedName>
        <fullName evidence="3">Uncharacterized protein</fullName>
    </submittedName>
</protein>
<feature type="compositionally biased region" description="Low complexity" evidence="1">
    <location>
        <begin position="141"/>
        <end position="153"/>
    </location>
</feature>
<keyword evidence="2" id="KW-0812">Transmembrane</keyword>
<evidence type="ECO:0000256" key="1">
    <source>
        <dbReference type="SAM" id="MobiDB-lite"/>
    </source>
</evidence>
<dbReference type="EMBL" id="DAKRPA010000152">
    <property type="protein sequence ID" value="DAZ96903.1"/>
    <property type="molecule type" value="Genomic_DNA"/>
</dbReference>
<keyword evidence="4" id="KW-1185">Reference proteome</keyword>
<name>A0AAV2YSY6_9STRA</name>
<proteinExistence type="predicted"/>
<evidence type="ECO:0000256" key="2">
    <source>
        <dbReference type="SAM" id="Phobius"/>
    </source>
</evidence>
<organism evidence="3 4">
    <name type="scientific">Lagenidium giganteum</name>
    <dbReference type="NCBI Taxonomy" id="4803"/>
    <lineage>
        <taxon>Eukaryota</taxon>
        <taxon>Sar</taxon>
        <taxon>Stramenopiles</taxon>
        <taxon>Oomycota</taxon>
        <taxon>Peronosporomycetes</taxon>
        <taxon>Pythiales</taxon>
        <taxon>Pythiaceae</taxon>
    </lineage>
</organism>
<reference evidence="3" key="2">
    <citation type="journal article" date="2023" name="Microbiol Resour">
        <title>Decontamination and Annotation of the Draft Genome Sequence of the Oomycete Lagenidium giganteum ARSEF 373.</title>
        <authorList>
            <person name="Morgan W.R."/>
            <person name="Tartar A."/>
        </authorList>
    </citation>
    <scope>NUCLEOTIDE SEQUENCE</scope>
    <source>
        <strain evidence="3">ARSEF 373</strain>
    </source>
</reference>
<keyword evidence="2" id="KW-0472">Membrane</keyword>
<gene>
    <name evidence="3" type="ORF">N0F65_008914</name>
</gene>
<sequence>MARYQYMCTCVLNDYGKCDVKKVSLERKGIDYFTSGKDHYCKGTDPACRQCLINGAADSPVCRGADGCVCLAWCFHELPTSPSTTPTPYPTLPDNYESYFKKKNANKSSSLPYMMTSIFILCGIIMYGMHRLRRFRRVNESPPANASNSSQPPHSTRPSRPIRPARPAQPNELRLTGWQKMRKSLIDHEHAALGIDQAAPAQGRVIRTTSVPVAYGERAHPQEQSTRAAL</sequence>
<reference evidence="3" key="1">
    <citation type="submission" date="2022-11" db="EMBL/GenBank/DDBJ databases">
        <authorList>
            <person name="Morgan W.R."/>
            <person name="Tartar A."/>
        </authorList>
    </citation>
    <scope>NUCLEOTIDE SEQUENCE</scope>
    <source>
        <strain evidence="3">ARSEF 373</strain>
    </source>
</reference>
<feature type="region of interest" description="Disordered" evidence="1">
    <location>
        <begin position="140"/>
        <end position="173"/>
    </location>
</feature>
<comment type="caution">
    <text evidence="3">The sequence shown here is derived from an EMBL/GenBank/DDBJ whole genome shotgun (WGS) entry which is preliminary data.</text>
</comment>
<feature type="transmembrane region" description="Helical" evidence="2">
    <location>
        <begin position="111"/>
        <end position="129"/>
    </location>
</feature>
<evidence type="ECO:0000313" key="3">
    <source>
        <dbReference type="EMBL" id="DAZ96903.1"/>
    </source>
</evidence>
<dbReference type="AlphaFoldDB" id="A0AAV2YSY6"/>
<keyword evidence="2" id="KW-1133">Transmembrane helix</keyword>